<proteinExistence type="predicted"/>
<evidence type="ECO:0000313" key="1">
    <source>
        <dbReference type="EMBL" id="KAK3711080.1"/>
    </source>
</evidence>
<reference evidence="1" key="1">
    <citation type="submission" date="2023-07" db="EMBL/GenBank/DDBJ databases">
        <title>Black Yeasts Isolated from many extreme environments.</title>
        <authorList>
            <person name="Coleine C."/>
            <person name="Stajich J.E."/>
            <person name="Selbmann L."/>
        </authorList>
    </citation>
    <scope>NUCLEOTIDE SEQUENCE</scope>
    <source>
        <strain evidence="1">CCFEE 5714</strain>
    </source>
</reference>
<dbReference type="EMBL" id="JAUTXU010000079">
    <property type="protein sequence ID" value="KAK3711080.1"/>
    <property type="molecule type" value="Genomic_DNA"/>
</dbReference>
<sequence length="525" mass="58866">MATSTSHPPFPSRPYTSGLGRTGGQSAFQSTPYNTQTPFNAPAQNTAGFGGAASGPSTTQQQREAQRLERERQERAERERREAEERGVLDRLSEEQREEVNEAFSLFDLDKDNYIDYHELKVALKALGFDLPKTEILSILQTYGVPASQLSGGPSNKQPVPAQPTFSGPSRLLLSHAHFLTIAAQRIDGRDPREEILRAFELFDMEGKGRIELGDLRRVARELGEGLQEEELQAMIEEFDVRGEGGIGREEFVGICLGTEASKSIERLHHLLQRNSSANLFHIIYSLHSGTLDLLEQHRWEADFAVQKLEAQLGIATQAEEGGTEPLEAKQLRFNKSVLVTSEMLQNGLVWASARICSNFSTLMKHIQLYQANAINSVPDAVSKEVLRNIQSACEMKIELAQSQHGHIQTLRNRVNAQPAVTKELIAQRDTQLNIEIAEAMKRDAEIMRSIAAITMISLPATFVATFFSMVFFRIDDESSSSLNVDERIWYYPAVTVPIMIAIGIWYFVRRSRPFYQLGKSLSRL</sequence>
<gene>
    <name evidence="1" type="primary">CDC31_1</name>
    <name evidence="1" type="ORF">LTR37_009867</name>
</gene>
<name>A0ACC3N6V1_9PEZI</name>
<organism evidence="1 2">
    <name type="scientific">Vermiconidia calcicola</name>
    <dbReference type="NCBI Taxonomy" id="1690605"/>
    <lineage>
        <taxon>Eukaryota</taxon>
        <taxon>Fungi</taxon>
        <taxon>Dikarya</taxon>
        <taxon>Ascomycota</taxon>
        <taxon>Pezizomycotina</taxon>
        <taxon>Dothideomycetes</taxon>
        <taxon>Dothideomycetidae</taxon>
        <taxon>Mycosphaerellales</taxon>
        <taxon>Extremaceae</taxon>
        <taxon>Vermiconidia</taxon>
    </lineage>
</organism>
<comment type="caution">
    <text evidence="1">The sequence shown here is derived from an EMBL/GenBank/DDBJ whole genome shotgun (WGS) entry which is preliminary data.</text>
</comment>
<evidence type="ECO:0000313" key="2">
    <source>
        <dbReference type="Proteomes" id="UP001281147"/>
    </source>
</evidence>
<accession>A0ACC3N6V1</accession>
<protein>
    <submittedName>
        <fullName evidence="1">Calcium-binding component of the spindle pole body (SPB) half-bridge</fullName>
    </submittedName>
</protein>
<dbReference type="Proteomes" id="UP001281147">
    <property type="component" value="Unassembled WGS sequence"/>
</dbReference>
<keyword evidence="2" id="KW-1185">Reference proteome</keyword>